<feature type="transmembrane region" description="Helical" evidence="2">
    <location>
        <begin position="214"/>
        <end position="236"/>
    </location>
</feature>
<dbReference type="Proteomes" id="UP000635477">
    <property type="component" value="Unassembled WGS sequence"/>
</dbReference>
<feature type="region of interest" description="Disordered" evidence="1">
    <location>
        <begin position="1"/>
        <end position="26"/>
    </location>
</feature>
<evidence type="ECO:0000313" key="3">
    <source>
        <dbReference type="EMBL" id="KAF4979480.1"/>
    </source>
</evidence>
<proteinExistence type="predicted"/>
<keyword evidence="2" id="KW-1133">Transmembrane helix</keyword>
<comment type="caution">
    <text evidence="3">The sequence shown here is derived from an EMBL/GenBank/DDBJ whole genome shotgun (WGS) entry which is preliminary data.</text>
</comment>
<keyword evidence="2" id="KW-0812">Transmembrane</keyword>
<organism evidence="3 4">
    <name type="scientific">Fusarium zealandicum</name>
    <dbReference type="NCBI Taxonomy" id="1053134"/>
    <lineage>
        <taxon>Eukaryota</taxon>
        <taxon>Fungi</taxon>
        <taxon>Dikarya</taxon>
        <taxon>Ascomycota</taxon>
        <taxon>Pezizomycotina</taxon>
        <taxon>Sordariomycetes</taxon>
        <taxon>Hypocreomycetidae</taxon>
        <taxon>Hypocreales</taxon>
        <taxon>Nectriaceae</taxon>
        <taxon>Fusarium</taxon>
        <taxon>Fusarium staphyleae species complex</taxon>
    </lineage>
</organism>
<gene>
    <name evidence="3" type="ORF">FZEAL_4339</name>
</gene>
<keyword evidence="4" id="KW-1185">Reference proteome</keyword>
<evidence type="ECO:0000256" key="1">
    <source>
        <dbReference type="SAM" id="MobiDB-lite"/>
    </source>
</evidence>
<protein>
    <submittedName>
        <fullName evidence="3">Uncharacterized protein</fullName>
    </submittedName>
</protein>
<name>A0A8H4ULY2_9HYPO</name>
<sequence length="399" mass="44052">MAISTKSNACIDFSDSDPGNTKPPAGFPRDPSIVVLLNVLRGVMLSPDQTLCPPTSFYLAKIIVQRITKSIQWNDRVNGKGLKVSPRVQTEERDGRGGAGVLEQRKAVVREETTWEISMSEDDVGSRIVLSLIPAAGLSESMPKISLDAEIERLRTVKIPFCPKNRLLTPPTRLRSLVGGRKTITFVQKRPNTLANRDSMAHVHRSLESNRSEILLVAAGVFVLVSVLGIFIFIGAGQRAPRRTRDAENGQRSTAWGLNYRAEHSRVPDESYHDCDNSFINSVHRRSQCLAEEFKLELSNLRRNFSTLIASSADRYNPGIITTVRRFSIENMLTFSPSSSEPATDCESCNEYLDSPLSATGREEATGPRRRTSRVMGNVAACDLEAQHRDEPLAAADSG</sequence>
<keyword evidence="2" id="KW-0472">Membrane</keyword>
<accession>A0A8H4ULY2</accession>
<dbReference type="OrthoDB" id="5091726at2759"/>
<dbReference type="EMBL" id="JABEYC010000292">
    <property type="protein sequence ID" value="KAF4979480.1"/>
    <property type="molecule type" value="Genomic_DNA"/>
</dbReference>
<evidence type="ECO:0000313" key="4">
    <source>
        <dbReference type="Proteomes" id="UP000635477"/>
    </source>
</evidence>
<dbReference type="AlphaFoldDB" id="A0A8H4ULY2"/>
<reference evidence="3" key="1">
    <citation type="journal article" date="2020" name="BMC Genomics">
        <title>Correction to: Identification and distribution of gene clusters required for synthesis of sphingolipid metabolism inhibitors in diverse species of the filamentous fungus Fusarium.</title>
        <authorList>
            <person name="Kim H.S."/>
            <person name="Lohmar J.M."/>
            <person name="Busman M."/>
            <person name="Brown D.W."/>
            <person name="Naumann T.A."/>
            <person name="Divon H.H."/>
            <person name="Lysoe E."/>
            <person name="Uhlig S."/>
            <person name="Proctor R.H."/>
        </authorList>
    </citation>
    <scope>NUCLEOTIDE SEQUENCE</scope>
    <source>
        <strain evidence="3">NRRL 22465</strain>
    </source>
</reference>
<reference evidence="3" key="2">
    <citation type="submission" date="2020-05" db="EMBL/GenBank/DDBJ databases">
        <authorList>
            <person name="Kim H.-S."/>
            <person name="Proctor R.H."/>
            <person name="Brown D.W."/>
        </authorList>
    </citation>
    <scope>NUCLEOTIDE SEQUENCE</scope>
    <source>
        <strain evidence="3">NRRL 22465</strain>
    </source>
</reference>
<evidence type="ECO:0000256" key="2">
    <source>
        <dbReference type="SAM" id="Phobius"/>
    </source>
</evidence>